<evidence type="ECO:0000256" key="1">
    <source>
        <dbReference type="SAM" id="SignalP"/>
    </source>
</evidence>
<reference evidence="2 3" key="1">
    <citation type="submission" date="2016-08" db="EMBL/GenBank/DDBJ databases">
        <title>Draft genome of Fabibacter sp. strain SK-8.</title>
        <authorList>
            <person name="Wong S.-K."/>
            <person name="Hamasaki K."/>
            <person name="Yoshizawa S."/>
        </authorList>
    </citation>
    <scope>NUCLEOTIDE SEQUENCE [LARGE SCALE GENOMIC DNA]</scope>
    <source>
        <strain evidence="2 3">SK-8</strain>
    </source>
</reference>
<proteinExistence type="predicted"/>
<dbReference type="Gene3D" id="2.120.10.30">
    <property type="entry name" value="TolB, C-terminal domain"/>
    <property type="match status" value="2"/>
</dbReference>
<dbReference type="Gene3D" id="2.40.160.50">
    <property type="entry name" value="membrane protein fhac: a member of the omp85/tpsb transporter family"/>
    <property type="match status" value="1"/>
</dbReference>
<dbReference type="EMBL" id="MDGQ01000005">
    <property type="protein sequence ID" value="OEK05482.1"/>
    <property type="molecule type" value="Genomic_DNA"/>
</dbReference>
<organism evidence="2 3">
    <name type="scientific">Roseivirga misakiensis</name>
    <dbReference type="NCBI Taxonomy" id="1563681"/>
    <lineage>
        <taxon>Bacteria</taxon>
        <taxon>Pseudomonadati</taxon>
        <taxon>Bacteroidota</taxon>
        <taxon>Cytophagia</taxon>
        <taxon>Cytophagales</taxon>
        <taxon>Roseivirgaceae</taxon>
        <taxon>Roseivirga</taxon>
    </lineage>
</organism>
<evidence type="ECO:0008006" key="4">
    <source>
        <dbReference type="Google" id="ProtNLM"/>
    </source>
</evidence>
<evidence type="ECO:0000313" key="2">
    <source>
        <dbReference type="EMBL" id="OEK05482.1"/>
    </source>
</evidence>
<feature type="signal peptide" evidence="1">
    <location>
        <begin position="1"/>
        <end position="26"/>
    </location>
</feature>
<dbReference type="PANTHER" id="PTHR36842">
    <property type="entry name" value="PROTEIN TOLB HOMOLOG"/>
    <property type="match status" value="1"/>
</dbReference>
<dbReference type="STRING" id="1563681.BFP71_19055"/>
<name>A0A1E5T277_9BACT</name>
<keyword evidence="1" id="KW-0732">Signal</keyword>
<evidence type="ECO:0000313" key="3">
    <source>
        <dbReference type="Proteomes" id="UP000095552"/>
    </source>
</evidence>
<dbReference type="SUPFAM" id="SSF82171">
    <property type="entry name" value="DPP6 N-terminal domain-like"/>
    <property type="match status" value="1"/>
</dbReference>
<comment type="caution">
    <text evidence="2">The sequence shown here is derived from an EMBL/GenBank/DDBJ whole genome shotgun (WGS) entry which is preliminary data.</text>
</comment>
<feature type="chain" id="PRO_5009185869" description="Translocation protein TolB" evidence="1">
    <location>
        <begin position="27"/>
        <end position="1105"/>
    </location>
</feature>
<dbReference type="RefSeq" id="WP_069836986.1">
    <property type="nucleotide sequence ID" value="NZ_MDGQ01000005.1"/>
</dbReference>
<keyword evidence="3" id="KW-1185">Reference proteome</keyword>
<sequence length="1105" mass="125220">MSRTSLKSLAAFAFIACLFSTNVVHSQAEYQTFGKNRIQYKNFDWKYYSSKNFEVYFYGRSGDLAKNTIEYLESEFSRITEVIGYFPFAKTRVFLYNSVADRQQSNVGIKGRDFTIGGQTNFIKSQLELAYTGDYASFKKKAVFSVTDMLIQEMLYGGNIAEMFQTSFTTPIPVWFTAGISSFVSAGWNKESDDAARDFLANNRQNKFVKLGPEMNVLLGQSIWNFITQRYGLRSISNVLNLARILRDEETSIERTLGVPYSQFLNEWRAFYTGIGTQIAQTNDSPNPDFIITGRNRKDATFTDIEFSPSGDHFAYASLDNGRFEVQVVDTKNQRISTLHKAGVKLINQEIDNQLPLLSWVDANTLGVVYSENGENILLAKRLGEKGEQRVVIPLLSNVQSFEFKEGGRVAIMTGDINGVSNVFVYNLVRGQIQRVTDDNFDERDATFIKGTNQIVFSSNRNTDSVFVSGPATLAEAEGNQFNLFTYDLDFPDSSFNKLTNVLATNLEAYAPNNVDVYYLSDQQGINNLYRHNITDTISTQISNFALGVKDYSFDPNNQRLAFVSITDGKESVFYQSFEGVNSRFSPVTPRRALEVSKILADRRNDKIVSNPAILDSLTTRLSAPAVKPPEQKLDSLKEGAINTENYEFASESKVDTRDYQFEKPQEDPTVSGRSFLSVYQNSEAEKGVQGPFLYENRIQTNNLVTGFMIDQIRGFALQLQIEMNDYLENHRFSAGTVIPTSLNRGYDVFAEYKYLKERIDLSARYSRKSIVALDRQAFLDQRYNLDKIELGFSYPLSQTTRVSATPFYARTQFIDRDFRLLIPITAVNPQRFNEDANQTASFLGLSGEIVYDRSVVVGTNLHEGTRARLSMDLYGGLSADARGFNNVELDIRHYQKINKGLYLAAKFYYGSFFGDAPKRFFLGGVDNWLLNRTQVGDPLTDDLSFQPLFNSVINNTGVDPNKSAILFNRFANLRGYDYNTFQGSNVLTFSAEIRFPINQLLQNSQIKNNFVRNLQIVGFYDIGSAWDDLSPFEDRNNQNIEEISTDGSPFSAIINNFNNPWLQSTGVGVRSMLFGYYGKLEMSFPIQNFAIQNPRFQISIGYDF</sequence>
<accession>A0A1E5T277</accession>
<protein>
    <recommendedName>
        <fullName evidence="4">Translocation protein TolB</fullName>
    </recommendedName>
</protein>
<gene>
    <name evidence="2" type="ORF">BFP71_19055</name>
</gene>
<dbReference type="InterPro" id="IPR011042">
    <property type="entry name" value="6-blade_b-propeller_TolB-like"/>
</dbReference>
<dbReference type="OrthoDB" id="9760276at2"/>
<dbReference type="Proteomes" id="UP000095552">
    <property type="component" value="Unassembled WGS sequence"/>
</dbReference>
<dbReference type="AlphaFoldDB" id="A0A1E5T277"/>
<dbReference type="PANTHER" id="PTHR36842:SF1">
    <property type="entry name" value="PROTEIN TOLB"/>
    <property type="match status" value="1"/>
</dbReference>